<evidence type="ECO:0000256" key="1">
    <source>
        <dbReference type="ARBA" id="ARBA00023002"/>
    </source>
</evidence>
<keyword evidence="4" id="KW-1185">Reference proteome</keyword>
<dbReference type="InterPro" id="IPR050791">
    <property type="entry name" value="Aldo-Keto_reductase"/>
</dbReference>
<dbReference type="OrthoDB" id="37537at2759"/>
<evidence type="ECO:0000313" key="3">
    <source>
        <dbReference type="EMBL" id="PMD22548.1"/>
    </source>
</evidence>
<dbReference type="InterPro" id="IPR023210">
    <property type="entry name" value="NADP_OxRdtase_dom"/>
</dbReference>
<dbReference type="Gene3D" id="3.20.20.100">
    <property type="entry name" value="NADP-dependent oxidoreductase domain"/>
    <property type="match status" value="1"/>
</dbReference>
<gene>
    <name evidence="3" type="ORF">NA56DRAFT_570395</name>
</gene>
<dbReference type="InterPro" id="IPR036812">
    <property type="entry name" value="NAD(P)_OxRdtase_dom_sf"/>
</dbReference>
<keyword evidence="1" id="KW-0560">Oxidoreductase</keyword>
<dbReference type="PANTHER" id="PTHR43625:SF40">
    <property type="entry name" value="ALDO-KETO REDUCTASE YAKC [NADP(+)]"/>
    <property type="match status" value="1"/>
</dbReference>
<accession>A0A2J6Q8G2</accession>
<dbReference type="STRING" id="1745343.A0A2J6Q8G2"/>
<dbReference type="SUPFAM" id="SSF51430">
    <property type="entry name" value="NAD(P)-linked oxidoreductase"/>
    <property type="match status" value="1"/>
</dbReference>
<protein>
    <submittedName>
        <fullName evidence="3">Aldo/keto reductase</fullName>
    </submittedName>
</protein>
<dbReference type="EMBL" id="KZ613477">
    <property type="protein sequence ID" value="PMD22548.1"/>
    <property type="molecule type" value="Genomic_DNA"/>
</dbReference>
<dbReference type="InterPro" id="IPR020471">
    <property type="entry name" value="AKR"/>
</dbReference>
<feature type="domain" description="NADP-dependent oxidoreductase" evidence="2">
    <location>
        <begin position="21"/>
        <end position="320"/>
    </location>
</feature>
<dbReference type="Proteomes" id="UP000235672">
    <property type="component" value="Unassembled WGS sequence"/>
</dbReference>
<proteinExistence type="predicted"/>
<dbReference type="GO" id="GO:0005737">
    <property type="term" value="C:cytoplasm"/>
    <property type="evidence" value="ECO:0007669"/>
    <property type="project" value="TreeGrafter"/>
</dbReference>
<dbReference type="Pfam" id="PF00248">
    <property type="entry name" value="Aldo_ket_red"/>
    <property type="match status" value="1"/>
</dbReference>
<sequence length="347" mass="38498">MSAKSVPLRKLGKNGPSVPALGLGLMGMSFAYGTILSDEERFKFLDRAVELGATFWDSADLYGDSEELIGKWFKRTGKRNDILIATKFGFLKGTGFRGFDSSAAYCKQACEKSLELLGIDYIDLRRRRADYLHRPNADTPIEETMRALAELKAEGKIRNIGLSNVTSNTLRRAYKISPIAAVQIEYSPFDLNIESAKDTNLLATCRELGVTVVCFAPLGRGLLTTKFSSGEYGTDKADMRLASLLRFMEKNRAADMKLVNKFKGLADKKGYTTAQLSLAWLLKQGEDIIPIPGTKTIKYLEENWGALNVHLTDEDELEIRNFVERVEIAGGSAPEGIRALIDTKEET</sequence>
<dbReference type="PANTHER" id="PTHR43625">
    <property type="entry name" value="AFLATOXIN B1 ALDEHYDE REDUCTASE"/>
    <property type="match status" value="1"/>
</dbReference>
<dbReference type="PRINTS" id="PR00069">
    <property type="entry name" value="ALDKETRDTASE"/>
</dbReference>
<dbReference type="AlphaFoldDB" id="A0A2J6Q8G2"/>
<reference evidence="3 4" key="1">
    <citation type="submission" date="2016-05" db="EMBL/GenBank/DDBJ databases">
        <title>A degradative enzymes factory behind the ericoid mycorrhizal symbiosis.</title>
        <authorList>
            <consortium name="DOE Joint Genome Institute"/>
            <person name="Martino E."/>
            <person name="Morin E."/>
            <person name="Grelet G."/>
            <person name="Kuo A."/>
            <person name="Kohler A."/>
            <person name="Daghino S."/>
            <person name="Barry K."/>
            <person name="Choi C."/>
            <person name="Cichocki N."/>
            <person name="Clum A."/>
            <person name="Copeland A."/>
            <person name="Hainaut M."/>
            <person name="Haridas S."/>
            <person name="Labutti K."/>
            <person name="Lindquist E."/>
            <person name="Lipzen A."/>
            <person name="Khouja H.-R."/>
            <person name="Murat C."/>
            <person name="Ohm R."/>
            <person name="Olson A."/>
            <person name="Spatafora J."/>
            <person name="Veneault-Fourrey C."/>
            <person name="Henrissat B."/>
            <person name="Grigoriev I."/>
            <person name="Martin F."/>
            <person name="Perotto S."/>
        </authorList>
    </citation>
    <scope>NUCLEOTIDE SEQUENCE [LARGE SCALE GENOMIC DNA]</scope>
    <source>
        <strain evidence="3 4">UAMH 7357</strain>
    </source>
</reference>
<evidence type="ECO:0000313" key="4">
    <source>
        <dbReference type="Proteomes" id="UP000235672"/>
    </source>
</evidence>
<evidence type="ECO:0000259" key="2">
    <source>
        <dbReference type="Pfam" id="PF00248"/>
    </source>
</evidence>
<name>A0A2J6Q8G2_9HELO</name>
<organism evidence="3 4">
    <name type="scientific">Hyaloscypha hepaticicola</name>
    <dbReference type="NCBI Taxonomy" id="2082293"/>
    <lineage>
        <taxon>Eukaryota</taxon>
        <taxon>Fungi</taxon>
        <taxon>Dikarya</taxon>
        <taxon>Ascomycota</taxon>
        <taxon>Pezizomycotina</taxon>
        <taxon>Leotiomycetes</taxon>
        <taxon>Helotiales</taxon>
        <taxon>Hyaloscyphaceae</taxon>
        <taxon>Hyaloscypha</taxon>
    </lineage>
</organism>
<dbReference type="GO" id="GO:0016491">
    <property type="term" value="F:oxidoreductase activity"/>
    <property type="evidence" value="ECO:0007669"/>
    <property type="project" value="UniProtKB-KW"/>
</dbReference>